<evidence type="ECO:0008006" key="4">
    <source>
        <dbReference type="Google" id="ProtNLM"/>
    </source>
</evidence>
<dbReference type="EMBL" id="JACHGY010000001">
    <property type="protein sequence ID" value="MBB6429773.1"/>
    <property type="molecule type" value="Genomic_DNA"/>
</dbReference>
<dbReference type="SUPFAM" id="SSF55729">
    <property type="entry name" value="Acyl-CoA N-acyltransferases (Nat)"/>
    <property type="match status" value="1"/>
</dbReference>
<keyword evidence="3" id="KW-1185">Reference proteome</keyword>
<reference evidence="2 3" key="1">
    <citation type="submission" date="2020-08" db="EMBL/GenBank/DDBJ databases">
        <title>Genomic Encyclopedia of Type Strains, Phase IV (KMG-IV): sequencing the most valuable type-strain genomes for metagenomic binning, comparative biology and taxonomic classification.</title>
        <authorList>
            <person name="Goeker M."/>
        </authorList>
    </citation>
    <scope>NUCLEOTIDE SEQUENCE [LARGE SCALE GENOMIC DNA]</scope>
    <source>
        <strain evidence="2 3">DSM 103725</strain>
    </source>
</reference>
<dbReference type="RefSeq" id="WP_184677336.1">
    <property type="nucleotide sequence ID" value="NZ_JACHGY010000001.1"/>
</dbReference>
<comment type="caution">
    <text evidence="2">The sequence shown here is derived from an EMBL/GenBank/DDBJ whole genome shotgun (WGS) entry which is preliminary data.</text>
</comment>
<sequence length="416" mass="46292">MSNVIRYQPDDSNHLPVLPTPRVEINIRSARLTDFDFIDDLQKRHKNGVGFMWEKAIKGHIEKGNVLVAEATRGTRNEVSGTSEGSTHHCSLGTHHSDQFPVGYVLGTDRYLKRDELGIIYQMNVEPEFQRSLVAANLLKAKFERSAYGCRLYCCWCAQDLPANRFWEAMGFVPLAFRTGGGRTRKAGPRMHIFWQKRIREGDTGDVANGGTAYWFPSLTGAGAIGEDRIVLPIPPGTHWSDAKPIVLPNGRTSGGRNEECEDEVKLLESEVQRLERQRKQAVKQKQATAVRNVLPTDSIESGALRFGGAAEPVEVTQAREAAAAEVDAELKAAKQKVKAAKKKFDPAQEAFARELKDRWLEQVLAEPRLLAPTQEKYNVARQIEANPPMGNLQAAQGMVRNVLEGEVEVKRLDAA</sequence>
<evidence type="ECO:0000313" key="2">
    <source>
        <dbReference type="EMBL" id="MBB6429773.1"/>
    </source>
</evidence>
<dbReference type="InterPro" id="IPR016181">
    <property type="entry name" value="Acyl_CoA_acyltransferase"/>
</dbReference>
<evidence type="ECO:0000313" key="3">
    <source>
        <dbReference type="Proteomes" id="UP000541810"/>
    </source>
</evidence>
<protein>
    <recommendedName>
        <fullName evidence="4">N-acetyltransferase domain-containing protein</fullName>
    </recommendedName>
</protein>
<dbReference type="Gene3D" id="3.40.630.30">
    <property type="match status" value="1"/>
</dbReference>
<gene>
    <name evidence="2" type="ORF">HNQ40_001579</name>
</gene>
<feature type="coiled-coil region" evidence="1">
    <location>
        <begin position="258"/>
        <end position="292"/>
    </location>
</feature>
<keyword evidence="1" id="KW-0175">Coiled coil</keyword>
<name>A0A7X0H5Q7_9BACT</name>
<proteinExistence type="predicted"/>
<evidence type="ECO:0000256" key="1">
    <source>
        <dbReference type="SAM" id="Coils"/>
    </source>
</evidence>
<dbReference type="Proteomes" id="UP000541810">
    <property type="component" value="Unassembled WGS sequence"/>
</dbReference>
<dbReference type="AlphaFoldDB" id="A0A7X0H5Q7"/>
<organism evidence="2 3">
    <name type="scientific">Algisphaera agarilytica</name>
    <dbReference type="NCBI Taxonomy" id="1385975"/>
    <lineage>
        <taxon>Bacteria</taxon>
        <taxon>Pseudomonadati</taxon>
        <taxon>Planctomycetota</taxon>
        <taxon>Phycisphaerae</taxon>
        <taxon>Phycisphaerales</taxon>
        <taxon>Phycisphaeraceae</taxon>
        <taxon>Algisphaera</taxon>
    </lineage>
</organism>
<accession>A0A7X0H5Q7</accession>